<dbReference type="SMART" id="SM00060">
    <property type="entry name" value="FN3"/>
    <property type="match status" value="2"/>
</dbReference>
<name>A0AAD5B242_SILAS</name>
<dbReference type="Proteomes" id="UP001205998">
    <property type="component" value="Unassembled WGS sequence"/>
</dbReference>
<dbReference type="CDD" id="cd00063">
    <property type="entry name" value="FN3"/>
    <property type="match status" value="2"/>
</dbReference>
<dbReference type="AlphaFoldDB" id="A0AAD5B242"/>
<dbReference type="Gene3D" id="2.60.40.10">
    <property type="entry name" value="Immunoglobulins"/>
    <property type="match status" value="2"/>
</dbReference>
<gene>
    <name evidence="2" type="ORF">C0J50_13137</name>
</gene>
<dbReference type="Pfam" id="PF00041">
    <property type="entry name" value="fn3"/>
    <property type="match status" value="2"/>
</dbReference>
<reference evidence="2" key="1">
    <citation type="submission" date="2018-07" db="EMBL/GenBank/DDBJ databases">
        <title>Comparative genomics of catfishes provides insights into carnivory and benthic adaptation.</title>
        <authorList>
            <person name="Zhang Y."/>
            <person name="Wang D."/>
            <person name="Peng Z."/>
            <person name="Zheng S."/>
            <person name="Shao F."/>
            <person name="Tao W."/>
        </authorList>
    </citation>
    <scope>NUCLEOTIDE SEQUENCE</scope>
    <source>
        <strain evidence="2">Chongqing</strain>
    </source>
</reference>
<dbReference type="GO" id="GO:0043235">
    <property type="term" value="C:receptor complex"/>
    <property type="evidence" value="ECO:0007669"/>
    <property type="project" value="TreeGrafter"/>
</dbReference>
<dbReference type="InterPro" id="IPR050713">
    <property type="entry name" value="RTP_Phos/Ushers"/>
</dbReference>
<dbReference type="PANTHER" id="PTHR46957:SF1">
    <property type="entry name" value="PHOSPHATIDYLINOSITOL PHOSPHATASE PTPRQ"/>
    <property type="match status" value="1"/>
</dbReference>
<dbReference type="SUPFAM" id="SSF49265">
    <property type="entry name" value="Fibronectin type III"/>
    <property type="match status" value="1"/>
</dbReference>
<dbReference type="InterPro" id="IPR003961">
    <property type="entry name" value="FN3_dom"/>
</dbReference>
<feature type="non-terminal residue" evidence="2">
    <location>
        <position position="195"/>
    </location>
</feature>
<keyword evidence="3" id="KW-1185">Reference proteome</keyword>
<dbReference type="InterPro" id="IPR013783">
    <property type="entry name" value="Ig-like_fold"/>
</dbReference>
<sequence>PNGPVHNLSAQLYGSTAVVISWDPPLEPNGRVFYQLNLQEAGITHPSVNRTENQTIDRTTTDTIYLFTKLRKYFPYVLQVTPATSAGSALEHTSVLHLRTDDDVPSSAPLLDVSRNLSSTSILVSWYAPVEPNGEIMEYAVVLQGPRTSNITYTPDSELIFTNLTPYTPYNLSISAVTRKGMGPSLMLALHTDEA</sequence>
<protein>
    <submittedName>
        <fullName evidence="2">Phosphatidylinositol phosphatase PTPRQ</fullName>
    </submittedName>
</protein>
<proteinExistence type="predicted"/>
<dbReference type="PANTHER" id="PTHR46957">
    <property type="entry name" value="CYTOKINE RECEPTOR"/>
    <property type="match status" value="1"/>
</dbReference>
<dbReference type="EMBL" id="MU551173">
    <property type="protein sequence ID" value="KAI5627304.1"/>
    <property type="molecule type" value="Genomic_DNA"/>
</dbReference>
<accession>A0AAD5B242</accession>
<dbReference type="PROSITE" id="PS50853">
    <property type="entry name" value="FN3"/>
    <property type="match status" value="2"/>
</dbReference>
<evidence type="ECO:0000259" key="1">
    <source>
        <dbReference type="PROSITE" id="PS50853"/>
    </source>
</evidence>
<comment type="caution">
    <text evidence="2">The sequence shown here is derived from an EMBL/GenBank/DDBJ whole genome shotgun (WGS) entry which is preliminary data.</text>
</comment>
<evidence type="ECO:0000313" key="2">
    <source>
        <dbReference type="EMBL" id="KAI5627304.1"/>
    </source>
</evidence>
<feature type="non-terminal residue" evidence="2">
    <location>
        <position position="1"/>
    </location>
</feature>
<feature type="domain" description="Fibronectin type-III" evidence="1">
    <location>
        <begin position="4"/>
        <end position="103"/>
    </location>
</feature>
<organism evidence="2 3">
    <name type="scientific">Silurus asotus</name>
    <name type="common">Amur catfish</name>
    <name type="synonym">Parasilurus asotus</name>
    <dbReference type="NCBI Taxonomy" id="30991"/>
    <lineage>
        <taxon>Eukaryota</taxon>
        <taxon>Metazoa</taxon>
        <taxon>Chordata</taxon>
        <taxon>Craniata</taxon>
        <taxon>Vertebrata</taxon>
        <taxon>Euteleostomi</taxon>
        <taxon>Actinopterygii</taxon>
        <taxon>Neopterygii</taxon>
        <taxon>Teleostei</taxon>
        <taxon>Ostariophysi</taxon>
        <taxon>Siluriformes</taxon>
        <taxon>Siluridae</taxon>
        <taxon>Silurus</taxon>
    </lineage>
</organism>
<feature type="domain" description="Fibronectin type-III" evidence="1">
    <location>
        <begin position="108"/>
        <end position="195"/>
    </location>
</feature>
<evidence type="ECO:0000313" key="3">
    <source>
        <dbReference type="Proteomes" id="UP001205998"/>
    </source>
</evidence>
<dbReference type="InterPro" id="IPR036116">
    <property type="entry name" value="FN3_sf"/>
</dbReference>